<dbReference type="RefSeq" id="YP_009275024.1">
    <property type="nucleotide sequence ID" value="NC_030923.1"/>
</dbReference>
<keyword evidence="3" id="KW-1185">Reference proteome</keyword>
<accession>A0A127KNP2</accession>
<dbReference type="NCBIfam" id="NF033889">
    <property type="entry name" value="termin_lrg_T7"/>
    <property type="match status" value="1"/>
</dbReference>
<dbReference type="InterPro" id="IPR047987">
    <property type="entry name" value="Gp19-like_virus"/>
</dbReference>
<evidence type="ECO:0000313" key="2">
    <source>
        <dbReference type="EMBL" id="AMO43630.1"/>
    </source>
</evidence>
<proteinExistence type="predicted"/>
<name>A0A127KNP2_9CAUD</name>
<sequence>MIRAHTLARLRLLVERTNKWKDNSNAIPAEERVDLALMFGATFPRFREFAELGMKFLGFELTEMQGDIADYMQDGPRNSMVAAQRGEAKSTLAALFAVWSLIRDQSMRILIISGGEKQASDVAILIIRMIETWGLLCWLRPDKTRGDRTSYESYDVHCDLKPLDKSASVACVGITAQLQGKRADLLIPDDIETTNNGLTATSRELLLLRSRDFAAINTHGKTLYLGTPQTKDSIYKTLARRGFEVRVWPGRVPTVEEAERYGDTLAPYVAAMFETHARTGFGLDGTRGEVTDPGRYTEEDLQSKELDFGPEGFQLQYMLDTYLVDAMRTRVKLSDAIVASLGTDAAPDTLYYAATPQHRLQELPEAIHGEVMYRAAGAGELMLPYQHKILMVDPAGCGGDEVAFAAGGALNSYIHLFGVGGLQGGMVEENCNALIDMAEEMGITDIVLEANMGHGTASLLLMNALAKRKITNIGVRDIYATTQKERRIIDTLGPVFRRHKFVMHERAIEMDEEHLQAYSREKRRLYSLLFQLQNITYDRGSLAKDDRADAVAHLVNELKGYLAVDEEKEAEKLQAKAAREFIDNPMGYTKGMGRRPSGTRSRLR</sequence>
<evidence type="ECO:0000313" key="3">
    <source>
        <dbReference type="Proteomes" id="UP000201907"/>
    </source>
</evidence>
<dbReference type="InterPro" id="IPR054762">
    <property type="entry name" value="Gp19_RNaseH-like"/>
</dbReference>
<gene>
    <name evidence="2" type="ORF">C171_00060</name>
</gene>
<organism evidence="2 3">
    <name type="scientific">Pseudomonas phage YMC11/06/C171_PPU_BP</name>
    <dbReference type="NCBI Taxonomy" id="1777063"/>
    <lineage>
        <taxon>Viruses</taxon>
        <taxon>Duplodnaviria</taxon>
        <taxon>Heunggongvirae</taxon>
        <taxon>Uroviricota</taxon>
        <taxon>Caudoviricetes</taxon>
        <taxon>Autographivirales</taxon>
        <taxon>Autoscriptoviridae</taxon>
        <taxon>Corkvirinae</taxon>
        <taxon>Kantovirus</taxon>
        <taxon>Kantovirus C171</taxon>
    </lineage>
</organism>
<dbReference type="Pfam" id="PF22530">
    <property type="entry name" value="Terminase-T7_RNaseH-like"/>
    <property type="match status" value="1"/>
</dbReference>
<feature type="domain" description="Terminase large subunit ribonuclease H-like" evidence="1">
    <location>
        <begin position="392"/>
        <end position="500"/>
    </location>
</feature>
<dbReference type="InterPro" id="IPR027417">
    <property type="entry name" value="P-loop_NTPase"/>
</dbReference>
<dbReference type="EMBL" id="KU310944">
    <property type="protein sequence ID" value="AMO43630.1"/>
    <property type="molecule type" value="Genomic_DNA"/>
</dbReference>
<protein>
    <submittedName>
        <fullName evidence="2">Putative DNA maturase B</fullName>
    </submittedName>
</protein>
<dbReference type="GeneID" id="28801981"/>
<dbReference type="OrthoDB" id="695at10239"/>
<dbReference type="Proteomes" id="UP000201907">
    <property type="component" value="Segment"/>
</dbReference>
<dbReference type="KEGG" id="vg:28801981"/>
<reference evidence="2 3" key="1">
    <citation type="submission" date="2015-12" db="EMBL/GenBank/DDBJ databases">
        <title>Complete Genome Sequence of the Pseudomonas putida phage YMC11/06/C171_PPU_BP.</title>
        <authorList>
            <person name="Jeon J."/>
            <person name="Yong D."/>
            <person name="Lee K."/>
        </authorList>
    </citation>
    <scope>NUCLEOTIDE SEQUENCE [LARGE SCALE GENOMIC DNA]</scope>
</reference>
<dbReference type="Gene3D" id="3.40.50.300">
    <property type="entry name" value="P-loop containing nucleotide triphosphate hydrolases"/>
    <property type="match status" value="1"/>
</dbReference>
<dbReference type="Gene3D" id="3.30.420.240">
    <property type="match status" value="1"/>
</dbReference>
<evidence type="ECO:0000259" key="1">
    <source>
        <dbReference type="Pfam" id="PF22530"/>
    </source>
</evidence>